<reference evidence="3 5" key="1">
    <citation type="submission" date="2023-09" db="EMBL/GenBank/DDBJ databases">
        <title>Flavobacterium sp. a novel bacteria isolate from Pepper rhizosphere.</title>
        <authorList>
            <person name="Peng Y."/>
            <person name="Lee J."/>
        </authorList>
    </citation>
    <scope>NUCLEOTIDE SEQUENCE</scope>
    <source>
        <strain evidence="3">PMR2A8</strain>
        <strain evidence="4 5">PMTSA4</strain>
    </source>
</reference>
<evidence type="ECO:0000256" key="1">
    <source>
        <dbReference type="PROSITE-ProRule" id="PRU00339"/>
    </source>
</evidence>
<dbReference type="EMBL" id="CP134890">
    <property type="protein sequence ID" value="WNM22516.1"/>
    <property type="molecule type" value="Genomic_DNA"/>
</dbReference>
<dbReference type="InterPro" id="IPR019734">
    <property type="entry name" value="TPR_rpt"/>
</dbReference>
<keyword evidence="2" id="KW-0732">Signal</keyword>
<evidence type="ECO:0000313" key="4">
    <source>
        <dbReference type="EMBL" id="WNM22516.1"/>
    </source>
</evidence>
<evidence type="ECO:0008006" key="6">
    <source>
        <dbReference type="Google" id="ProtNLM"/>
    </source>
</evidence>
<dbReference type="SMART" id="SM00028">
    <property type="entry name" value="TPR"/>
    <property type="match status" value="4"/>
</dbReference>
<keyword evidence="5" id="KW-1185">Reference proteome</keyword>
<dbReference type="PANTHER" id="PTHR45588:SF1">
    <property type="entry name" value="WW DOMAIN-CONTAINING PROTEIN"/>
    <property type="match status" value="1"/>
</dbReference>
<dbReference type="Proteomes" id="UP001304515">
    <property type="component" value="Chromosome"/>
</dbReference>
<name>A0AA96J1Z6_9FLAO</name>
<gene>
    <name evidence="4" type="ORF">RN605_03925</name>
    <name evidence="3" type="ORF">RN608_10625</name>
</gene>
<accession>A0AA96J1Z6</accession>
<evidence type="ECO:0000313" key="3">
    <source>
        <dbReference type="EMBL" id="WNM18465.1"/>
    </source>
</evidence>
<feature type="chain" id="PRO_5044705369" description="Tetratricopeptide repeat protein" evidence="2">
    <location>
        <begin position="23"/>
        <end position="572"/>
    </location>
</feature>
<feature type="repeat" description="TPR" evidence="1">
    <location>
        <begin position="495"/>
        <end position="528"/>
    </location>
</feature>
<dbReference type="Gene3D" id="1.25.40.10">
    <property type="entry name" value="Tetratricopeptide repeat domain"/>
    <property type="match status" value="1"/>
</dbReference>
<evidence type="ECO:0000313" key="5">
    <source>
        <dbReference type="Proteomes" id="UP001304515"/>
    </source>
</evidence>
<proteinExistence type="predicted"/>
<protein>
    <recommendedName>
        <fullName evidence="6">Tetratricopeptide repeat protein</fullName>
    </recommendedName>
</protein>
<dbReference type="PROSITE" id="PS50005">
    <property type="entry name" value="TPR"/>
    <property type="match status" value="1"/>
</dbReference>
<dbReference type="EMBL" id="CP134878">
    <property type="protein sequence ID" value="WNM18465.1"/>
    <property type="molecule type" value="Genomic_DNA"/>
</dbReference>
<dbReference type="InterPro" id="IPR011990">
    <property type="entry name" value="TPR-like_helical_dom_sf"/>
</dbReference>
<dbReference type="PANTHER" id="PTHR45588">
    <property type="entry name" value="TPR DOMAIN-CONTAINING PROTEIN"/>
    <property type="match status" value="1"/>
</dbReference>
<keyword evidence="1" id="KW-0802">TPR repeat</keyword>
<accession>A0AA96J8L2</accession>
<dbReference type="RefSeq" id="WP_313322402.1">
    <property type="nucleotide sequence ID" value="NZ_CP134878.1"/>
</dbReference>
<feature type="signal peptide" evidence="2">
    <location>
        <begin position="1"/>
        <end position="22"/>
    </location>
</feature>
<organism evidence="3">
    <name type="scientific">Flavobacterium capsici</name>
    <dbReference type="NCBI Taxonomy" id="3075618"/>
    <lineage>
        <taxon>Bacteria</taxon>
        <taxon>Pseudomonadati</taxon>
        <taxon>Bacteroidota</taxon>
        <taxon>Flavobacteriia</taxon>
        <taxon>Flavobacteriales</taxon>
        <taxon>Flavobacteriaceae</taxon>
        <taxon>Flavobacterium</taxon>
    </lineage>
</organism>
<dbReference type="SUPFAM" id="SSF48452">
    <property type="entry name" value="TPR-like"/>
    <property type="match status" value="1"/>
</dbReference>
<dbReference type="KEGG" id="fcj:RN605_03925"/>
<sequence length="572" mass="65180">MKSIFGLFIMFFLLLCSCKKEATDEKIAIGKSRFSCAPQTIDAKWFESDNKAPLFEGLDVVNYPISTNNPEVQKYFNQGLAFAYGFNHAEAARSFYYATKLDSLCAMNFWGYAYVLGPNYNAGMEPDNYERAYKAIQQAIKLSDNATDKEKGLINALSKRYVEKPIDDRSALDIAYSEAMKKLAMQYPDDSEINTLYVESIMNLHPWDLYDKKGLPKQWTPEIELLLIKILKKDPKHVGANHFYIHAVESSNTPERGNQSAKLFYEGLADNLGHIVHMPSHIYIRTGEYHKGTLTNIKAAKKDSTYVTMCHAQGAYPLAYYPHNYHFLAACATLEGNYKWARIGANETSNHVHPKTMIEPGWSTLQHYYVIPYYVAVKFGKWDDILDMKLISDTLKYPNAISHYAKGMAYLGKKDLKKAKLELSKLEKIANDDSMKKMTIWQINSMYDLIQVSFKVLKGEILASEGKYDESIAELKAAVVVEDALNYNEPPDWFFSVRHNLGAVQIEAGKYNDAIKTFEQDLKVLKNNGWAQHGLRLAYEKLNNKDKVKEVDDLLAKSWATSDIKITSSRIK</sequence>
<dbReference type="AlphaFoldDB" id="A0AA96J1Z6"/>
<dbReference type="PROSITE" id="PS51257">
    <property type="entry name" value="PROKAR_LIPOPROTEIN"/>
    <property type="match status" value="1"/>
</dbReference>
<evidence type="ECO:0000256" key="2">
    <source>
        <dbReference type="SAM" id="SignalP"/>
    </source>
</evidence>